<dbReference type="EMBL" id="QMFY01000001">
    <property type="protein sequence ID" value="RAW03068.1"/>
    <property type="molecule type" value="Genomic_DNA"/>
</dbReference>
<dbReference type="OrthoDB" id="794757at2"/>
<dbReference type="RefSeq" id="WP_133259513.1">
    <property type="nucleotide sequence ID" value="NZ_QMFY01000001.1"/>
</dbReference>
<keyword evidence="2" id="KW-1185">Reference proteome</keyword>
<dbReference type="Proteomes" id="UP000251889">
    <property type="component" value="Unassembled WGS sequence"/>
</dbReference>
<name>A0A364YB80_9BACT</name>
<sequence>MLSRTRHQPNSSPLRRYILVVVSGMLMFSCNIKKDRSSSGYYPIDSLLKAQANALHRHRAEVSKTSSLSDVNETNTFHPKDIASWEKELAALMEIDAINRPTYNGLYQVDKGLADTRSNLKVDAFTAQGDLPVQSLRIYYQDSPAKVRKIEAVLKEENSLYTSKKFFELEFQDIDRQNILTAYTVEGEQKMYLKDSVHYKIAVAITLAN</sequence>
<organism evidence="1 2">
    <name type="scientific">Pseudochryseolinea flava</name>
    <dbReference type="NCBI Taxonomy" id="2059302"/>
    <lineage>
        <taxon>Bacteria</taxon>
        <taxon>Pseudomonadati</taxon>
        <taxon>Bacteroidota</taxon>
        <taxon>Cytophagia</taxon>
        <taxon>Cytophagales</taxon>
        <taxon>Fulvivirgaceae</taxon>
        <taxon>Pseudochryseolinea</taxon>
    </lineage>
</organism>
<comment type="caution">
    <text evidence="1">The sequence shown here is derived from an EMBL/GenBank/DDBJ whole genome shotgun (WGS) entry which is preliminary data.</text>
</comment>
<protein>
    <recommendedName>
        <fullName evidence="3">Lipoprotein</fullName>
    </recommendedName>
</protein>
<gene>
    <name evidence="1" type="ORF">DQQ10_02925</name>
</gene>
<evidence type="ECO:0000313" key="2">
    <source>
        <dbReference type="Proteomes" id="UP000251889"/>
    </source>
</evidence>
<accession>A0A364YB80</accession>
<dbReference type="PROSITE" id="PS51257">
    <property type="entry name" value="PROKAR_LIPOPROTEIN"/>
    <property type="match status" value="1"/>
</dbReference>
<dbReference type="AlphaFoldDB" id="A0A364YB80"/>
<reference evidence="1 2" key="1">
    <citation type="submission" date="2018-06" db="EMBL/GenBank/DDBJ databases">
        <title>Chryseolinea flavus sp. nov., a member of the phylum Bacteroidetes isolated from soil.</title>
        <authorList>
            <person name="Li Y."/>
            <person name="Wang J."/>
        </authorList>
    </citation>
    <scope>NUCLEOTIDE SEQUENCE [LARGE SCALE GENOMIC DNA]</scope>
    <source>
        <strain evidence="1 2">SDU1-6</strain>
    </source>
</reference>
<proteinExistence type="predicted"/>
<evidence type="ECO:0000313" key="1">
    <source>
        <dbReference type="EMBL" id="RAW03068.1"/>
    </source>
</evidence>
<evidence type="ECO:0008006" key="3">
    <source>
        <dbReference type="Google" id="ProtNLM"/>
    </source>
</evidence>